<sequence>MRVRCSLKRNKSHIDTRKKVSEKKWLLLETKSWKGIAKSHTTIFGALKEIIFAMFAIYISWDFLFSFLESIFEKLFRIIFVWRSGFLLQVLEVEREDKNNPSMALSVVSVGAK</sequence>
<evidence type="ECO:0000313" key="3">
    <source>
        <dbReference type="Proteomes" id="UP001054837"/>
    </source>
</evidence>
<protein>
    <submittedName>
        <fullName evidence="2">Uncharacterized protein</fullName>
    </submittedName>
</protein>
<dbReference type="EMBL" id="BPLQ01005610">
    <property type="protein sequence ID" value="GIY15913.1"/>
    <property type="molecule type" value="Genomic_DNA"/>
</dbReference>
<keyword evidence="1" id="KW-1133">Transmembrane helix</keyword>
<evidence type="ECO:0000256" key="1">
    <source>
        <dbReference type="SAM" id="Phobius"/>
    </source>
</evidence>
<keyword evidence="3" id="KW-1185">Reference proteome</keyword>
<feature type="transmembrane region" description="Helical" evidence="1">
    <location>
        <begin position="50"/>
        <end position="68"/>
    </location>
</feature>
<keyword evidence="1" id="KW-0472">Membrane</keyword>
<comment type="caution">
    <text evidence="2">The sequence shown here is derived from an EMBL/GenBank/DDBJ whole genome shotgun (WGS) entry which is preliminary data.</text>
</comment>
<accession>A0AAV4R1X4</accession>
<name>A0AAV4R1X4_9ARAC</name>
<proteinExistence type="predicted"/>
<evidence type="ECO:0000313" key="2">
    <source>
        <dbReference type="EMBL" id="GIY15913.1"/>
    </source>
</evidence>
<gene>
    <name evidence="2" type="ORF">CDAR_411781</name>
</gene>
<dbReference type="AlphaFoldDB" id="A0AAV4R1X4"/>
<keyword evidence="1" id="KW-0812">Transmembrane</keyword>
<organism evidence="2 3">
    <name type="scientific">Caerostris darwini</name>
    <dbReference type="NCBI Taxonomy" id="1538125"/>
    <lineage>
        <taxon>Eukaryota</taxon>
        <taxon>Metazoa</taxon>
        <taxon>Ecdysozoa</taxon>
        <taxon>Arthropoda</taxon>
        <taxon>Chelicerata</taxon>
        <taxon>Arachnida</taxon>
        <taxon>Araneae</taxon>
        <taxon>Araneomorphae</taxon>
        <taxon>Entelegynae</taxon>
        <taxon>Araneoidea</taxon>
        <taxon>Araneidae</taxon>
        <taxon>Caerostris</taxon>
    </lineage>
</organism>
<dbReference type="Proteomes" id="UP001054837">
    <property type="component" value="Unassembled WGS sequence"/>
</dbReference>
<reference evidence="2 3" key="1">
    <citation type="submission" date="2021-06" db="EMBL/GenBank/DDBJ databases">
        <title>Caerostris darwini draft genome.</title>
        <authorList>
            <person name="Kono N."/>
            <person name="Arakawa K."/>
        </authorList>
    </citation>
    <scope>NUCLEOTIDE SEQUENCE [LARGE SCALE GENOMIC DNA]</scope>
</reference>